<evidence type="ECO:0000313" key="5">
    <source>
        <dbReference type="EMBL" id="CDG97425.1"/>
    </source>
</evidence>
<comment type="caution">
    <text evidence="5">The sequence shown here is derived from an EMBL/GenBank/DDBJ whole genome shotgun (WGS) entry which is preliminary data.</text>
</comment>
<keyword evidence="3" id="KW-1133">Transmembrane helix</keyword>
<feature type="transmembrane region" description="Helical" evidence="3">
    <location>
        <begin position="435"/>
        <end position="454"/>
    </location>
</feature>
<dbReference type="InterPro" id="IPR012338">
    <property type="entry name" value="Beta-lactam/transpept-like"/>
</dbReference>
<feature type="transmembrane region" description="Helical" evidence="3">
    <location>
        <begin position="26"/>
        <end position="43"/>
    </location>
</feature>
<keyword evidence="3" id="KW-0812">Transmembrane</keyword>
<dbReference type="AlphaFoldDB" id="A0A077NHP8"/>
<dbReference type="PANTHER" id="PTHR46825">
    <property type="entry name" value="D-ALANYL-D-ALANINE-CARBOXYPEPTIDASE/ENDOPEPTIDASE AMPH"/>
    <property type="match status" value="1"/>
</dbReference>
<keyword evidence="2 3" id="KW-0472">Membrane</keyword>
<reference evidence="5" key="1">
    <citation type="submission" date="2013-07" db="EMBL/GenBank/DDBJ databases">
        <title>Sub-species coevolution in mutualistic symbiosis.</title>
        <authorList>
            <person name="Murfin K."/>
            <person name="Klassen J."/>
            <person name="Lee M."/>
            <person name="Forst S."/>
            <person name="Stock P."/>
            <person name="Goodrich-Blair H."/>
        </authorList>
    </citation>
    <scope>NUCLEOTIDE SEQUENCE [LARGE SCALE GENOMIC DNA]</scope>
    <source>
        <strain evidence="5">Puntauvense</strain>
    </source>
</reference>
<feature type="transmembrane region" description="Helical" evidence="3">
    <location>
        <begin position="474"/>
        <end position="497"/>
    </location>
</feature>
<dbReference type="GO" id="GO:0016020">
    <property type="term" value="C:membrane"/>
    <property type="evidence" value="ECO:0007669"/>
    <property type="project" value="UniProtKB-SubCell"/>
</dbReference>
<evidence type="ECO:0000256" key="1">
    <source>
        <dbReference type="ARBA" id="ARBA00004370"/>
    </source>
</evidence>
<name>A0A077NHP8_XENBV</name>
<organism evidence="5 6">
    <name type="scientific">Xenorhabdus bovienii str. puntauvense</name>
    <dbReference type="NCBI Taxonomy" id="1398201"/>
    <lineage>
        <taxon>Bacteria</taxon>
        <taxon>Pseudomonadati</taxon>
        <taxon>Pseudomonadota</taxon>
        <taxon>Gammaproteobacteria</taxon>
        <taxon>Enterobacterales</taxon>
        <taxon>Morganellaceae</taxon>
        <taxon>Xenorhabdus</taxon>
    </lineage>
</organism>
<evidence type="ECO:0000256" key="2">
    <source>
        <dbReference type="ARBA" id="ARBA00023136"/>
    </source>
</evidence>
<feature type="transmembrane region" description="Helical" evidence="3">
    <location>
        <begin position="398"/>
        <end position="415"/>
    </location>
</feature>
<feature type="domain" description="Beta-lactamase-related" evidence="4">
    <location>
        <begin position="55"/>
        <end position="362"/>
    </location>
</feature>
<dbReference type="HOGENOM" id="CLU_020027_4_2_6"/>
<accession>A0A077NHP8</accession>
<sequence length="518" mass="58336">MKTETSHYNRIVNLVYKSIYKMKFKYLFIFFSFIFINISYAATESTGNSALEKQLVEYMNVGKIPGLSIVILDSKKDAKFIFLGKERMNADKNIDGTTLFELASTSKAFTGFIAARLIEEGKIKGDTKVSSTLPALSFYYDSKPVEVTFLQLLHHTSGIPFSSIDFVYGGQDNTSLADMLNKIGKIELQSVPGNSHSYSTINYGIAARMMEIVTQMSYQQLLQTYVLAPFNMNQTSVEAFVENKSTGHQISYLAPRPYNAPFVVANVPAGYIQTNAIDMEKWLRFLSGDDYPALEHAKKRMFTPDKAVVTNEGNNSHYAMGWYVNGEKIFHTGMNPSFSSFVGVNVGSGAAVAVMANVNSNVTFAIGEQILDQLSSNQQILKLTSPDDVKLFDSFDRVFLIISLIILPFILLIGFRIYRNIFVKESARFSKKNRFILISLIIFCMFCTVLSLILPMAILNISWKTFVIWMPSSFLLMSALLIFSLLVSIFNCSIILVRRIKFAKEQSRNNYLTRSDTI</sequence>
<comment type="subcellular location">
    <subcellularLocation>
        <location evidence="1">Membrane</location>
    </subcellularLocation>
</comment>
<dbReference type="EMBL" id="CBSW010000183">
    <property type="protein sequence ID" value="CDG97425.1"/>
    <property type="molecule type" value="Genomic_DNA"/>
</dbReference>
<evidence type="ECO:0000313" key="6">
    <source>
        <dbReference type="Proteomes" id="UP000028511"/>
    </source>
</evidence>
<gene>
    <name evidence="5" type="primary">xcnG</name>
    <name evidence="5" type="ORF">XBP1_2630015</name>
</gene>
<proteinExistence type="predicted"/>
<evidence type="ECO:0000259" key="4">
    <source>
        <dbReference type="Pfam" id="PF00144"/>
    </source>
</evidence>
<dbReference type="InterPro" id="IPR050491">
    <property type="entry name" value="AmpC-like"/>
</dbReference>
<dbReference type="Gene3D" id="3.40.710.10">
    <property type="entry name" value="DD-peptidase/beta-lactamase superfamily"/>
    <property type="match status" value="1"/>
</dbReference>
<dbReference type="InterPro" id="IPR001466">
    <property type="entry name" value="Beta-lactam-related"/>
</dbReference>
<protein>
    <submittedName>
        <fullName evidence="5">Beta-lactamase class C involved in xenocoumacin synthesis</fullName>
    </submittedName>
</protein>
<evidence type="ECO:0000256" key="3">
    <source>
        <dbReference type="SAM" id="Phobius"/>
    </source>
</evidence>
<dbReference type="PANTHER" id="PTHR46825:SF11">
    <property type="entry name" value="PENICILLIN-BINDING PROTEIN 4"/>
    <property type="match status" value="1"/>
</dbReference>
<dbReference type="Proteomes" id="UP000028511">
    <property type="component" value="Unassembled WGS sequence"/>
</dbReference>
<dbReference type="SUPFAM" id="SSF56601">
    <property type="entry name" value="beta-lactamase/transpeptidase-like"/>
    <property type="match status" value="1"/>
</dbReference>
<dbReference type="Pfam" id="PF00144">
    <property type="entry name" value="Beta-lactamase"/>
    <property type="match status" value="1"/>
</dbReference>